<dbReference type="PANTHER" id="PTHR33223:SF6">
    <property type="entry name" value="CCHC-TYPE DOMAIN-CONTAINING PROTEIN"/>
    <property type="match status" value="1"/>
</dbReference>
<dbReference type="PANTHER" id="PTHR33223">
    <property type="entry name" value="CCHC-TYPE DOMAIN-CONTAINING PROTEIN"/>
    <property type="match status" value="1"/>
</dbReference>
<organism evidence="2 3">
    <name type="scientific">Tanacetum coccineum</name>
    <dbReference type="NCBI Taxonomy" id="301880"/>
    <lineage>
        <taxon>Eukaryota</taxon>
        <taxon>Viridiplantae</taxon>
        <taxon>Streptophyta</taxon>
        <taxon>Embryophyta</taxon>
        <taxon>Tracheophyta</taxon>
        <taxon>Spermatophyta</taxon>
        <taxon>Magnoliopsida</taxon>
        <taxon>eudicotyledons</taxon>
        <taxon>Gunneridae</taxon>
        <taxon>Pentapetalae</taxon>
        <taxon>asterids</taxon>
        <taxon>campanulids</taxon>
        <taxon>Asterales</taxon>
        <taxon>Asteraceae</taxon>
        <taxon>Asteroideae</taxon>
        <taxon>Anthemideae</taxon>
        <taxon>Anthemidinae</taxon>
        <taxon>Tanacetum</taxon>
    </lineage>
</organism>
<evidence type="ECO:0000259" key="1">
    <source>
        <dbReference type="Pfam" id="PF19259"/>
    </source>
</evidence>
<evidence type="ECO:0000313" key="2">
    <source>
        <dbReference type="EMBL" id="GJT24414.1"/>
    </source>
</evidence>
<protein>
    <submittedName>
        <fullName evidence="2">Ty3-gypsy retrotransposon protein</fullName>
    </submittedName>
</protein>
<dbReference type="Proteomes" id="UP001151760">
    <property type="component" value="Unassembled WGS sequence"/>
</dbReference>
<dbReference type="EMBL" id="BQNB010014134">
    <property type="protein sequence ID" value="GJT24414.1"/>
    <property type="molecule type" value="Genomic_DNA"/>
</dbReference>
<evidence type="ECO:0000313" key="3">
    <source>
        <dbReference type="Proteomes" id="UP001151760"/>
    </source>
</evidence>
<dbReference type="InterPro" id="IPR045358">
    <property type="entry name" value="Ty3_capsid"/>
</dbReference>
<accession>A0ABQ5CHT8</accession>
<reference evidence="2" key="2">
    <citation type="submission" date="2022-01" db="EMBL/GenBank/DDBJ databases">
        <authorList>
            <person name="Yamashiro T."/>
            <person name="Shiraishi A."/>
            <person name="Satake H."/>
            <person name="Nakayama K."/>
        </authorList>
    </citation>
    <scope>NUCLEOTIDE SEQUENCE</scope>
</reference>
<name>A0ABQ5CHT8_9ASTR</name>
<sequence>MRLDVPKFWSSDPKSWIFAINEYFTLHATPNEQRLRIIEFNLEGDASEWFCWMTRNNPINTWEEFITSVRNRFGPSKYEDPQGALSKLLQTETVAHYQSEFEKLINRVTDVSETLLISFYISGLKPAIQRELLISRPSTLGDAFALARITKACFGDQWATTIPANSSSSTNTT</sequence>
<gene>
    <name evidence="2" type="ORF">Tco_0894351</name>
</gene>
<proteinExistence type="predicted"/>
<comment type="caution">
    <text evidence="2">The sequence shown here is derived from an EMBL/GenBank/DDBJ whole genome shotgun (WGS) entry which is preliminary data.</text>
</comment>
<keyword evidence="3" id="KW-1185">Reference proteome</keyword>
<feature type="domain" description="Ty3 transposon capsid-like protein" evidence="1">
    <location>
        <begin position="23"/>
        <end position="150"/>
    </location>
</feature>
<dbReference type="Pfam" id="PF19259">
    <property type="entry name" value="Ty3_capsid"/>
    <property type="match status" value="1"/>
</dbReference>
<reference evidence="2" key="1">
    <citation type="journal article" date="2022" name="Int. J. Mol. Sci.">
        <title>Draft Genome of Tanacetum Coccineum: Genomic Comparison of Closely Related Tanacetum-Family Plants.</title>
        <authorList>
            <person name="Yamashiro T."/>
            <person name="Shiraishi A."/>
            <person name="Nakayama K."/>
            <person name="Satake H."/>
        </authorList>
    </citation>
    <scope>NUCLEOTIDE SEQUENCE</scope>
</reference>